<organism evidence="2 3">
    <name type="scientific">Lasius niger</name>
    <name type="common">Black garden ant</name>
    <dbReference type="NCBI Taxonomy" id="67767"/>
    <lineage>
        <taxon>Eukaryota</taxon>
        <taxon>Metazoa</taxon>
        <taxon>Ecdysozoa</taxon>
        <taxon>Arthropoda</taxon>
        <taxon>Hexapoda</taxon>
        <taxon>Insecta</taxon>
        <taxon>Pterygota</taxon>
        <taxon>Neoptera</taxon>
        <taxon>Endopterygota</taxon>
        <taxon>Hymenoptera</taxon>
        <taxon>Apocrita</taxon>
        <taxon>Aculeata</taxon>
        <taxon>Formicoidea</taxon>
        <taxon>Formicidae</taxon>
        <taxon>Formicinae</taxon>
        <taxon>Lasius</taxon>
        <taxon>Lasius</taxon>
    </lineage>
</organism>
<accession>A0A0J7K692</accession>
<proteinExistence type="predicted"/>
<reference evidence="2 3" key="1">
    <citation type="submission" date="2015-04" db="EMBL/GenBank/DDBJ databases">
        <title>Lasius niger genome sequencing.</title>
        <authorList>
            <person name="Konorov E.A."/>
            <person name="Nikitin M.A."/>
            <person name="Kirill M.V."/>
            <person name="Chang P."/>
        </authorList>
    </citation>
    <scope>NUCLEOTIDE SEQUENCE [LARGE SCALE GENOMIC DNA]</scope>
    <source>
        <tissue evidence="2">Whole</tissue>
    </source>
</reference>
<comment type="caution">
    <text evidence="2">The sequence shown here is derived from an EMBL/GenBank/DDBJ whole genome shotgun (WGS) entry which is preliminary data.</text>
</comment>
<gene>
    <name evidence="2" type="ORF">RF55_15494</name>
</gene>
<dbReference type="Pfam" id="PF21789">
    <property type="entry name" value="TNP-like_RNaseH_C"/>
    <property type="match status" value="1"/>
</dbReference>
<evidence type="ECO:0000259" key="1">
    <source>
        <dbReference type="Pfam" id="PF21789"/>
    </source>
</evidence>
<dbReference type="Proteomes" id="UP000036403">
    <property type="component" value="Unassembled WGS sequence"/>
</dbReference>
<dbReference type="EMBL" id="LBMM01013204">
    <property type="protein sequence ID" value="KMQ85764.1"/>
    <property type="molecule type" value="Genomic_DNA"/>
</dbReference>
<keyword evidence="3" id="KW-1185">Reference proteome</keyword>
<dbReference type="OrthoDB" id="7550476at2759"/>
<sequence>MNSVIDACNSYSFNVTFGGKRSLSRKNPDIEDLLLNFVQWCSGWSKFLDRIYQVPCFKGFIITTQAILAVYKELASKSEEFELATGLCNQDSVEHLFSKLRQRGGFNPNPTARMVQLSIRHILSTGYIQTSDKGNVQCSESEALINKPNQVIKTVENCMRANNVVAVDDVEDDVDDPDLVTELLDIHSDILEEYDVDINNVSIFQ</sequence>
<dbReference type="PaxDb" id="67767-A0A0J7K692"/>
<dbReference type="InterPro" id="IPR048367">
    <property type="entry name" value="TNP-like_RNaseH_C"/>
</dbReference>
<name>A0A0J7K692_LASNI</name>
<feature type="domain" description="Transposable element P transposase-like RNase H C-terminal" evidence="1">
    <location>
        <begin position="89"/>
        <end position="114"/>
    </location>
</feature>
<evidence type="ECO:0000313" key="2">
    <source>
        <dbReference type="EMBL" id="KMQ85764.1"/>
    </source>
</evidence>
<dbReference type="AlphaFoldDB" id="A0A0J7K692"/>
<evidence type="ECO:0000313" key="3">
    <source>
        <dbReference type="Proteomes" id="UP000036403"/>
    </source>
</evidence>
<protein>
    <submittedName>
        <fullName evidence="2">Transposable element p transposase</fullName>
    </submittedName>
</protein>